<dbReference type="AlphaFoldDB" id="A0AAD7SQ13"/>
<gene>
    <name evidence="2" type="ORF">AAFF_G00300820</name>
</gene>
<comment type="caution">
    <text evidence="2">The sequence shown here is derived from an EMBL/GenBank/DDBJ whole genome shotgun (WGS) entry which is preliminary data.</text>
</comment>
<reference evidence="2" key="1">
    <citation type="journal article" date="2023" name="Science">
        <title>Genome structures resolve the early diversification of teleost fishes.</title>
        <authorList>
            <person name="Parey E."/>
            <person name="Louis A."/>
            <person name="Montfort J."/>
            <person name="Bouchez O."/>
            <person name="Roques C."/>
            <person name="Iampietro C."/>
            <person name="Lluch J."/>
            <person name="Castinel A."/>
            <person name="Donnadieu C."/>
            <person name="Desvignes T."/>
            <person name="Floi Bucao C."/>
            <person name="Jouanno E."/>
            <person name="Wen M."/>
            <person name="Mejri S."/>
            <person name="Dirks R."/>
            <person name="Jansen H."/>
            <person name="Henkel C."/>
            <person name="Chen W.J."/>
            <person name="Zahm M."/>
            <person name="Cabau C."/>
            <person name="Klopp C."/>
            <person name="Thompson A.W."/>
            <person name="Robinson-Rechavi M."/>
            <person name="Braasch I."/>
            <person name="Lecointre G."/>
            <person name="Bobe J."/>
            <person name="Postlethwait J.H."/>
            <person name="Berthelot C."/>
            <person name="Roest Crollius H."/>
            <person name="Guiguen Y."/>
        </authorList>
    </citation>
    <scope>NUCLEOTIDE SEQUENCE</scope>
    <source>
        <strain evidence="2">NC1722</strain>
    </source>
</reference>
<name>A0AAD7SQ13_9TELE</name>
<organism evidence="2 3">
    <name type="scientific">Aldrovandia affinis</name>
    <dbReference type="NCBI Taxonomy" id="143900"/>
    <lineage>
        <taxon>Eukaryota</taxon>
        <taxon>Metazoa</taxon>
        <taxon>Chordata</taxon>
        <taxon>Craniata</taxon>
        <taxon>Vertebrata</taxon>
        <taxon>Euteleostomi</taxon>
        <taxon>Actinopterygii</taxon>
        <taxon>Neopterygii</taxon>
        <taxon>Teleostei</taxon>
        <taxon>Notacanthiformes</taxon>
        <taxon>Halosauridae</taxon>
        <taxon>Aldrovandia</taxon>
    </lineage>
</organism>
<protein>
    <submittedName>
        <fullName evidence="2">Uncharacterized protein</fullName>
    </submittedName>
</protein>
<keyword evidence="3" id="KW-1185">Reference proteome</keyword>
<accession>A0AAD7SQ13</accession>
<evidence type="ECO:0000313" key="2">
    <source>
        <dbReference type="EMBL" id="KAJ8406508.1"/>
    </source>
</evidence>
<sequence>MHMLMARCDVTVQSSSLESSLQHGGLFIHSAVARATRQRDTLQGGMFVAETPPPPSAGGTAEGPPPQIPVWPLFRATALLAPSYQRPDLDLWKSGLLFAGRAAPRAPAACCD</sequence>
<proteinExistence type="predicted"/>
<evidence type="ECO:0000313" key="3">
    <source>
        <dbReference type="Proteomes" id="UP001221898"/>
    </source>
</evidence>
<evidence type="ECO:0000256" key="1">
    <source>
        <dbReference type="SAM" id="MobiDB-lite"/>
    </source>
</evidence>
<dbReference type="EMBL" id="JAINUG010000043">
    <property type="protein sequence ID" value="KAJ8406508.1"/>
    <property type="molecule type" value="Genomic_DNA"/>
</dbReference>
<feature type="region of interest" description="Disordered" evidence="1">
    <location>
        <begin position="41"/>
        <end position="67"/>
    </location>
</feature>
<dbReference type="Proteomes" id="UP001221898">
    <property type="component" value="Unassembled WGS sequence"/>
</dbReference>